<dbReference type="GO" id="GO:0005634">
    <property type="term" value="C:nucleus"/>
    <property type="evidence" value="ECO:0007669"/>
    <property type="project" value="TreeGrafter"/>
</dbReference>
<gene>
    <name evidence="11" type="ORF">DSM5745_01555</name>
</gene>
<dbReference type="Pfam" id="PF00069">
    <property type="entry name" value="Pkinase"/>
    <property type="match status" value="1"/>
</dbReference>
<dbReference type="InterPro" id="IPR051334">
    <property type="entry name" value="SRPK"/>
</dbReference>
<keyword evidence="6 9" id="KW-0067">ATP-binding</keyword>
<dbReference type="AlphaFoldDB" id="A0A3D8T6Q5"/>
<feature type="domain" description="Protein kinase" evidence="10">
    <location>
        <begin position="35"/>
        <end position="404"/>
    </location>
</feature>
<dbReference type="PROSITE" id="PS00107">
    <property type="entry name" value="PROTEIN_KINASE_ATP"/>
    <property type="match status" value="1"/>
</dbReference>
<keyword evidence="2" id="KW-0723">Serine/threonine-protein kinase</keyword>
<keyword evidence="3" id="KW-0808">Transferase</keyword>
<dbReference type="SUPFAM" id="SSF56112">
    <property type="entry name" value="Protein kinase-like (PK-like)"/>
    <property type="match status" value="1"/>
</dbReference>
<evidence type="ECO:0000259" key="10">
    <source>
        <dbReference type="PROSITE" id="PS50011"/>
    </source>
</evidence>
<dbReference type="GO" id="GO:0000245">
    <property type="term" value="P:spliceosomal complex assembly"/>
    <property type="evidence" value="ECO:0007669"/>
    <property type="project" value="TreeGrafter"/>
</dbReference>
<reference evidence="11 12" key="1">
    <citation type="journal article" date="2018" name="IMA Fungus">
        <title>IMA Genome-F 9: Draft genome sequence of Annulohypoxylon stygium, Aspergillus mulundensis, Berkeleyomyces basicola (syn. Thielaviopsis basicola), Ceratocystis smalleyi, two Cercospora beticola strains, Coleophoma cylindrospora, Fusarium fracticaudum, Phialophora cf. hyalina, and Morchella septimelata.</title>
        <authorList>
            <person name="Wingfield B.D."/>
            <person name="Bills G.F."/>
            <person name="Dong Y."/>
            <person name="Huang W."/>
            <person name="Nel W.J."/>
            <person name="Swalarsk-Parry B.S."/>
            <person name="Vaghefi N."/>
            <person name="Wilken P.M."/>
            <person name="An Z."/>
            <person name="de Beer Z.W."/>
            <person name="De Vos L."/>
            <person name="Chen L."/>
            <person name="Duong T.A."/>
            <person name="Gao Y."/>
            <person name="Hammerbacher A."/>
            <person name="Kikkert J.R."/>
            <person name="Li Y."/>
            <person name="Li H."/>
            <person name="Li K."/>
            <person name="Li Q."/>
            <person name="Liu X."/>
            <person name="Ma X."/>
            <person name="Naidoo K."/>
            <person name="Pethybridge S.J."/>
            <person name="Sun J."/>
            <person name="Steenkamp E.T."/>
            <person name="van der Nest M.A."/>
            <person name="van Wyk S."/>
            <person name="Wingfield M.J."/>
            <person name="Xiong C."/>
            <person name="Yue Q."/>
            <person name="Zhang X."/>
        </authorList>
    </citation>
    <scope>NUCLEOTIDE SEQUENCE [LARGE SCALE GENOMIC DNA]</scope>
    <source>
        <strain evidence="11 12">DSM 5745</strain>
    </source>
</reference>
<evidence type="ECO:0000256" key="5">
    <source>
        <dbReference type="ARBA" id="ARBA00022777"/>
    </source>
</evidence>
<sequence>MRRFETIHDVVEPVEEYRPGGYHPVHLDDVICYRYKIIAKLGFGRFSTVWLAQDLVYLYDGVNVQRYVALKILKPGGPAGNTELATHQFLPSVYEQSRENVVELLNFFFEKGPNGMHLCLVFPVMLGDCQDLAVTGKPRCAADVRLISKQILLGLDVIHREGFIHCGALPSNQALCPTNTRGPADLQPANILITKIGAAEGEDQSLLDPPEFSPVKWLDGVEADNSAPRYLVPSQKRRGALDGVDFSTLLFTIGDLGSVVNNELTPIPYIAMPNLPRGYDCLKTRPATPTALRAPELIHQDKWGVGIDIWALGCLIFQLATNEPLFPIGTFGLSREDIDAEHLRQIEQVLGGGPERFVEHLAARLPADFGEQNTRSLASFLLLMLQLDPARRMGTGELLDQRYLHDAVEE</sequence>
<organism evidence="11 12">
    <name type="scientific">Aspergillus mulundensis</name>
    <dbReference type="NCBI Taxonomy" id="1810919"/>
    <lineage>
        <taxon>Eukaryota</taxon>
        <taxon>Fungi</taxon>
        <taxon>Dikarya</taxon>
        <taxon>Ascomycota</taxon>
        <taxon>Pezizomycotina</taxon>
        <taxon>Eurotiomycetes</taxon>
        <taxon>Eurotiomycetidae</taxon>
        <taxon>Eurotiales</taxon>
        <taxon>Aspergillaceae</taxon>
        <taxon>Aspergillus</taxon>
        <taxon>Aspergillus subgen. Nidulantes</taxon>
    </lineage>
</organism>
<evidence type="ECO:0000256" key="9">
    <source>
        <dbReference type="PROSITE-ProRule" id="PRU10141"/>
    </source>
</evidence>
<protein>
    <recommendedName>
        <fullName evidence="1">non-specific serine/threonine protein kinase</fullName>
        <ecNumber evidence="1">2.7.11.1</ecNumber>
    </recommendedName>
</protein>
<evidence type="ECO:0000256" key="6">
    <source>
        <dbReference type="ARBA" id="ARBA00022840"/>
    </source>
</evidence>
<dbReference type="PANTHER" id="PTHR47634:SF9">
    <property type="entry name" value="PROTEIN KINASE DOMAIN-CONTAINING PROTEIN-RELATED"/>
    <property type="match status" value="1"/>
</dbReference>
<evidence type="ECO:0000256" key="7">
    <source>
        <dbReference type="ARBA" id="ARBA00047899"/>
    </source>
</evidence>
<evidence type="ECO:0000256" key="8">
    <source>
        <dbReference type="ARBA" id="ARBA00048679"/>
    </source>
</evidence>
<accession>A0A3D8T6Q5</accession>
<evidence type="ECO:0000256" key="3">
    <source>
        <dbReference type="ARBA" id="ARBA00022679"/>
    </source>
</evidence>
<feature type="binding site" evidence="9">
    <location>
        <position position="71"/>
    </location>
    <ligand>
        <name>ATP</name>
        <dbReference type="ChEBI" id="CHEBI:30616"/>
    </ligand>
</feature>
<evidence type="ECO:0000256" key="1">
    <source>
        <dbReference type="ARBA" id="ARBA00012513"/>
    </source>
</evidence>
<keyword evidence="5" id="KW-0418">Kinase</keyword>
<dbReference type="Gene3D" id="1.10.510.10">
    <property type="entry name" value="Transferase(Phosphotransferase) domain 1"/>
    <property type="match status" value="1"/>
</dbReference>
<name>A0A3D8T6Q5_9EURO</name>
<dbReference type="RefSeq" id="XP_026609416.1">
    <property type="nucleotide sequence ID" value="XM_026743571.1"/>
</dbReference>
<evidence type="ECO:0000256" key="2">
    <source>
        <dbReference type="ARBA" id="ARBA00022527"/>
    </source>
</evidence>
<evidence type="ECO:0000313" key="12">
    <source>
        <dbReference type="Proteomes" id="UP000256690"/>
    </source>
</evidence>
<dbReference type="InterPro" id="IPR011009">
    <property type="entry name" value="Kinase-like_dom_sf"/>
</dbReference>
<comment type="catalytic activity">
    <reaction evidence="8">
        <text>L-seryl-[protein] + ATP = O-phospho-L-seryl-[protein] + ADP + H(+)</text>
        <dbReference type="Rhea" id="RHEA:17989"/>
        <dbReference type="Rhea" id="RHEA-COMP:9863"/>
        <dbReference type="Rhea" id="RHEA-COMP:11604"/>
        <dbReference type="ChEBI" id="CHEBI:15378"/>
        <dbReference type="ChEBI" id="CHEBI:29999"/>
        <dbReference type="ChEBI" id="CHEBI:30616"/>
        <dbReference type="ChEBI" id="CHEBI:83421"/>
        <dbReference type="ChEBI" id="CHEBI:456216"/>
        <dbReference type="EC" id="2.7.11.1"/>
    </reaction>
</comment>
<dbReference type="STRING" id="1810919.A0A3D8T6Q5"/>
<dbReference type="GO" id="GO:0004674">
    <property type="term" value="F:protein serine/threonine kinase activity"/>
    <property type="evidence" value="ECO:0007669"/>
    <property type="project" value="UniProtKB-KW"/>
</dbReference>
<dbReference type="PANTHER" id="PTHR47634">
    <property type="entry name" value="PROTEIN KINASE DOMAIN-CONTAINING PROTEIN-RELATED"/>
    <property type="match status" value="1"/>
</dbReference>
<dbReference type="InterPro" id="IPR000719">
    <property type="entry name" value="Prot_kinase_dom"/>
</dbReference>
<dbReference type="GO" id="GO:0050684">
    <property type="term" value="P:regulation of mRNA processing"/>
    <property type="evidence" value="ECO:0007669"/>
    <property type="project" value="TreeGrafter"/>
</dbReference>
<dbReference type="GeneID" id="38111925"/>
<comment type="caution">
    <text evidence="11">The sequence shown here is derived from an EMBL/GenBank/DDBJ whole genome shotgun (WGS) entry which is preliminary data.</text>
</comment>
<keyword evidence="4 9" id="KW-0547">Nucleotide-binding</keyword>
<dbReference type="Gene3D" id="3.30.200.20">
    <property type="entry name" value="Phosphorylase Kinase, domain 1"/>
    <property type="match status" value="1"/>
</dbReference>
<evidence type="ECO:0000313" key="11">
    <source>
        <dbReference type="EMBL" id="RDW94233.1"/>
    </source>
</evidence>
<dbReference type="Proteomes" id="UP000256690">
    <property type="component" value="Unassembled WGS sequence"/>
</dbReference>
<keyword evidence="12" id="KW-1185">Reference proteome</keyword>
<evidence type="ECO:0000256" key="4">
    <source>
        <dbReference type="ARBA" id="ARBA00022741"/>
    </source>
</evidence>
<dbReference type="EC" id="2.7.11.1" evidence="1"/>
<dbReference type="GO" id="GO:0005524">
    <property type="term" value="F:ATP binding"/>
    <property type="evidence" value="ECO:0007669"/>
    <property type="project" value="UniProtKB-UniRule"/>
</dbReference>
<comment type="catalytic activity">
    <reaction evidence="7">
        <text>L-threonyl-[protein] + ATP = O-phospho-L-threonyl-[protein] + ADP + H(+)</text>
        <dbReference type="Rhea" id="RHEA:46608"/>
        <dbReference type="Rhea" id="RHEA-COMP:11060"/>
        <dbReference type="Rhea" id="RHEA-COMP:11605"/>
        <dbReference type="ChEBI" id="CHEBI:15378"/>
        <dbReference type="ChEBI" id="CHEBI:30013"/>
        <dbReference type="ChEBI" id="CHEBI:30616"/>
        <dbReference type="ChEBI" id="CHEBI:61977"/>
        <dbReference type="ChEBI" id="CHEBI:456216"/>
        <dbReference type="EC" id="2.7.11.1"/>
    </reaction>
</comment>
<dbReference type="OrthoDB" id="5979581at2759"/>
<proteinExistence type="predicted"/>
<dbReference type="SMART" id="SM00220">
    <property type="entry name" value="S_TKc"/>
    <property type="match status" value="1"/>
</dbReference>
<dbReference type="EMBL" id="PVWQ01000001">
    <property type="protein sequence ID" value="RDW94233.1"/>
    <property type="molecule type" value="Genomic_DNA"/>
</dbReference>
<dbReference type="InterPro" id="IPR017441">
    <property type="entry name" value="Protein_kinase_ATP_BS"/>
</dbReference>
<dbReference type="GO" id="GO:0005737">
    <property type="term" value="C:cytoplasm"/>
    <property type="evidence" value="ECO:0007669"/>
    <property type="project" value="TreeGrafter"/>
</dbReference>
<dbReference type="PROSITE" id="PS50011">
    <property type="entry name" value="PROTEIN_KINASE_DOM"/>
    <property type="match status" value="1"/>
</dbReference>